<comment type="subcellular location">
    <subcellularLocation>
        <location evidence="1">Membrane</location>
        <topology evidence="1">Multi-pass membrane protein</topology>
    </subcellularLocation>
</comment>
<evidence type="ECO:0000256" key="3">
    <source>
        <dbReference type="ARBA" id="ARBA00022989"/>
    </source>
</evidence>
<dbReference type="OrthoDB" id="5185562at2"/>
<feature type="transmembrane region" description="Helical" evidence="5">
    <location>
        <begin position="124"/>
        <end position="145"/>
    </location>
</feature>
<keyword evidence="2 5" id="KW-0812">Transmembrane</keyword>
<evidence type="ECO:0000313" key="8">
    <source>
        <dbReference type="Proteomes" id="UP000184295"/>
    </source>
</evidence>
<keyword evidence="8" id="KW-1185">Reference proteome</keyword>
<accession>A0A1M4UNY0</accession>
<feature type="domain" description="GtrA/DPMS transmembrane" evidence="6">
    <location>
        <begin position="30"/>
        <end position="150"/>
    </location>
</feature>
<keyword evidence="4 5" id="KW-0472">Membrane</keyword>
<reference evidence="8" key="1">
    <citation type="submission" date="2016-11" db="EMBL/GenBank/DDBJ databases">
        <authorList>
            <person name="Varghese N."/>
            <person name="Submissions S."/>
        </authorList>
    </citation>
    <scope>NUCLEOTIDE SEQUENCE [LARGE SCALE GENOMIC DNA]</scope>
    <source>
        <strain evidence="8">DSM 19514</strain>
    </source>
</reference>
<dbReference type="AlphaFoldDB" id="A0A1M4UNY0"/>
<dbReference type="RefSeq" id="WP_084660220.1">
    <property type="nucleotide sequence ID" value="NZ_FQUL01000011.1"/>
</dbReference>
<protein>
    <submittedName>
        <fullName evidence="7">GtrA-like protein</fullName>
    </submittedName>
</protein>
<evidence type="ECO:0000259" key="6">
    <source>
        <dbReference type="Pfam" id="PF04138"/>
    </source>
</evidence>
<gene>
    <name evidence="7" type="ORF">SAMN02745225_01050</name>
</gene>
<dbReference type="Pfam" id="PF04138">
    <property type="entry name" value="GtrA_DPMS_TM"/>
    <property type="match status" value="1"/>
</dbReference>
<evidence type="ECO:0000313" key="7">
    <source>
        <dbReference type="EMBL" id="SHE58357.1"/>
    </source>
</evidence>
<feature type="transmembrane region" description="Helical" evidence="5">
    <location>
        <begin position="56"/>
        <end position="76"/>
    </location>
</feature>
<name>A0A1M4UNY0_9ACTN</name>
<evidence type="ECO:0000256" key="2">
    <source>
        <dbReference type="ARBA" id="ARBA00022692"/>
    </source>
</evidence>
<keyword evidence="3 5" id="KW-1133">Transmembrane helix</keyword>
<feature type="transmembrane region" description="Helical" evidence="5">
    <location>
        <begin position="88"/>
        <end position="104"/>
    </location>
</feature>
<evidence type="ECO:0000256" key="1">
    <source>
        <dbReference type="ARBA" id="ARBA00004141"/>
    </source>
</evidence>
<proteinExistence type="predicted"/>
<dbReference type="GO" id="GO:0000271">
    <property type="term" value="P:polysaccharide biosynthetic process"/>
    <property type="evidence" value="ECO:0007669"/>
    <property type="project" value="InterPro"/>
</dbReference>
<sequence>MTITQSVGKLHWIWNSVLGKRLLKYAAGSGISAVISQIAFIVSFGILHLFGSRGSSILATLIGAVPSYFLNRNWAWQKRSPSSFGREVVPYFVMAILGLVFSTWSADFANTHASIVGSSHTLRVLFVSAAYFGAFAVLWVAKFAFLNKFLFGDDSSSAFVVD</sequence>
<evidence type="ECO:0000256" key="5">
    <source>
        <dbReference type="SAM" id="Phobius"/>
    </source>
</evidence>
<dbReference type="Proteomes" id="UP000184295">
    <property type="component" value="Unassembled WGS sequence"/>
</dbReference>
<dbReference type="InterPro" id="IPR007267">
    <property type="entry name" value="GtrA_DPMS_TM"/>
</dbReference>
<feature type="transmembrane region" description="Helical" evidence="5">
    <location>
        <begin position="25"/>
        <end position="50"/>
    </location>
</feature>
<dbReference type="EMBL" id="FQUL01000011">
    <property type="protein sequence ID" value="SHE58357.1"/>
    <property type="molecule type" value="Genomic_DNA"/>
</dbReference>
<evidence type="ECO:0000256" key="4">
    <source>
        <dbReference type="ARBA" id="ARBA00023136"/>
    </source>
</evidence>
<organism evidence="7 8">
    <name type="scientific">Ferrithrix thermotolerans DSM 19514</name>
    <dbReference type="NCBI Taxonomy" id="1121881"/>
    <lineage>
        <taxon>Bacteria</taxon>
        <taxon>Bacillati</taxon>
        <taxon>Actinomycetota</taxon>
        <taxon>Acidimicrobiia</taxon>
        <taxon>Acidimicrobiales</taxon>
        <taxon>Acidimicrobiaceae</taxon>
        <taxon>Ferrithrix</taxon>
    </lineage>
</organism>
<dbReference type="GO" id="GO:0016020">
    <property type="term" value="C:membrane"/>
    <property type="evidence" value="ECO:0007669"/>
    <property type="project" value="UniProtKB-SubCell"/>
</dbReference>
<dbReference type="STRING" id="1121881.SAMN02745225_01050"/>